<accession>A0A1H7Y605</accession>
<dbReference type="EMBL" id="FOAN01000011">
    <property type="protein sequence ID" value="SEM41570.1"/>
    <property type="molecule type" value="Genomic_DNA"/>
</dbReference>
<dbReference type="AlphaFoldDB" id="A0A1H7Y605"/>
<dbReference type="OrthoDB" id="8019816at2"/>
<gene>
    <name evidence="2" type="ORF">SAMN04515666_11151</name>
</gene>
<keyword evidence="3" id="KW-1185">Reference proteome</keyword>
<proteinExistence type="predicted"/>
<sequence length="126" mass="13565">MIRKPACTKTACTTALLALLAAPAFAQNAAPASPAPVEKPSSPELVACKATAMAALTAREPEIKDIYIDEDGLTIAVSETKVEDTPIKRIIMGEAYLKTDKSDKPRRFLCLVGEKGKVLLTFFTQR</sequence>
<name>A0A1H7Y605_9HYPH</name>
<dbReference type="RefSeq" id="WP_091841470.1">
    <property type="nucleotide sequence ID" value="NZ_FOAN01000011.1"/>
</dbReference>
<organism evidence="2 3">
    <name type="scientific">Bosea lupini</name>
    <dbReference type="NCBI Taxonomy" id="1036779"/>
    <lineage>
        <taxon>Bacteria</taxon>
        <taxon>Pseudomonadati</taxon>
        <taxon>Pseudomonadota</taxon>
        <taxon>Alphaproteobacteria</taxon>
        <taxon>Hyphomicrobiales</taxon>
        <taxon>Boseaceae</taxon>
        <taxon>Bosea</taxon>
    </lineage>
</organism>
<feature type="signal peptide" evidence="1">
    <location>
        <begin position="1"/>
        <end position="26"/>
    </location>
</feature>
<reference evidence="3" key="1">
    <citation type="submission" date="2016-10" db="EMBL/GenBank/DDBJ databases">
        <authorList>
            <person name="Varghese N."/>
            <person name="Submissions S."/>
        </authorList>
    </citation>
    <scope>NUCLEOTIDE SEQUENCE [LARGE SCALE GENOMIC DNA]</scope>
    <source>
        <strain evidence="3">LMG 26383,CCUG 61248,R- 45681</strain>
    </source>
</reference>
<evidence type="ECO:0000313" key="2">
    <source>
        <dbReference type="EMBL" id="SEM41570.1"/>
    </source>
</evidence>
<feature type="chain" id="PRO_5011548162" evidence="1">
    <location>
        <begin position="27"/>
        <end position="126"/>
    </location>
</feature>
<evidence type="ECO:0000313" key="3">
    <source>
        <dbReference type="Proteomes" id="UP000199664"/>
    </source>
</evidence>
<keyword evidence="1" id="KW-0732">Signal</keyword>
<evidence type="ECO:0000256" key="1">
    <source>
        <dbReference type="SAM" id="SignalP"/>
    </source>
</evidence>
<protein>
    <submittedName>
        <fullName evidence="2">Uncharacterized protein</fullName>
    </submittedName>
</protein>
<dbReference type="Proteomes" id="UP000199664">
    <property type="component" value="Unassembled WGS sequence"/>
</dbReference>